<keyword evidence="2" id="KW-0812">Transmembrane</keyword>
<dbReference type="PANTHER" id="PTHR35041:SF6">
    <property type="entry name" value="FORMYLMETHIONINE DEFORMYLASE-LIKE PROTEIN-RELATED"/>
    <property type="match status" value="1"/>
</dbReference>
<dbReference type="OrthoDB" id="3158487at2759"/>
<dbReference type="PANTHER" id="PTHR35041">
    <property type="entry name" value="MEDIATOR OF RNA POLYMERASE II TRANSCRIPTION SUBUNIT 1"/>
    <property type="match status" value="1"/>
</dbReference>
<dbReference type="EMBL" id="JACAZI010000004">
    <property type="protein sequence ID" value="KAF7363133.1"/>
    <property type="molecule type" value="Genomic_DNA"/>
</dbReference>
<gene>
    <name evidence="3" type="ORF">MVEN_00665800</name>
</gene>
<sequence>MHNVDSPVEYSPLSVGGEMPFPDRTHHSSSVPDAVFDHPRKKTRFGAWASVSIVGGTLLAGIIGVAHHLFDQHLDAHPVSGRWTQTSTSRVEIFLATAFKIFFCFSAGVSLCQLSWYCLRRQPVTLPDIDALVGEPSLMILYRRNLFLKMPLLIIMTVAILASPVITILTPSLNTRQVSALIRTLTVPTLNTTTDALLNDVYLRQTNQYGSVTETWDKTALAALLSDNPVGWTMPEGQISDGILDSERFVSRVFDDPPSAYLLGYDGHALSVNEQESALNFTVQNAATLTSSLYNLTLAYVPYSASNGDKGALINAAGSTCTFYNATHLASTHYFNGTQESRVSVVEFHDPLNTIYRHLDAGPKPVIGPISLFVNSTSPDTFGPGIGTHVHLLAMADSLSQRLQGSVIIDGFHGDLNTTTFMMQTNIFEPYSVDSLRTGESQDRVFGINTTAHVTNVSQALQDMVANATLGFINLNSGFTTAEATVRSTDIVYVYDRKTLIATYSVAFFLLLLMSGVGMFSMMKNGEPSSNKFSRLLVALRNPELDAVAEAVEGGSVHGVPAHRVQLRFDDRPPSGRQNSGVFGVVAPRHDGEGEVFEGKD</sequence>
<feature type="transmembrane region" description="Helical" evidence="2">
    <location>
        <begin position="501"/>
        <end position="522"/>
    </location>
</feature>
<feature type="transmembrane region" description="Helical" evidence="2">
    <location>
        <begin position="93"/>
        <end position="119"/>
    </location>
</feature>
<reference evidence="3" key="1">
    <citation type="submission" date="2020-05" db="EMBL/GenBank/DDBJ databases">
        <title>Mycena genomes resolve the evolution of fungal bioluminescence.</title>
        <authorList>
            <person name="Tsai I.J."/>
        </authorList>
    </citation>
    <scope>NUCLEOTIDE SEQUENCE</scope>
    <source>
        <strain evidence="3">CCC161011</strain>
    </source>
</reference>
<dbReference type="Proteomes" id="UP000620124">
    <property type="component" value="Unassembled WGS sequence"/>
</dbReference>
<dbReference type="AlphaFoldDB" id="A0A8H7D8U8"/>
<protein>
    <submittedName>
        <fullName evidence="3">Uncharacterized protein</fullName>
    </submittedName>
</protein>
<keyword evidence="4" id="KW-1185">Reference proteome</keyword>
<feature type="compositionally biased region" description="Basic and acidic residues" evidence="1">
    <location>
        <begin position="588"/>
        <end position="601"/>
    </location>
</feature>
<feature type="transmembrane region" description="Helical" evidence="2">
    <location>
        <begin position="146"/>
        <end position="169"/>
    </location>
</feature>
<feature type="transmembrane region" description="Helical" evidence="2">
    <location>
        <begin position="45"/>
        <end position="70"/>
    </location>
</feature>
<accession>A0A8H7D8U8</accession>
<keyword evidence="2" id="KW-0472">Membrane</keyword>
<comment type="caution">
    <text evidence="3">The sequence shown here is derived from an EMBL/GenBank/DDBJ whole genome shotgun (WGS) entry which is preliminary data.</text>
</comment>
<keyword evidence="2" id="KW-1133">Transmembrane helix</keyword>
<feature type="region of interest" description="Disordered" evidence="1">
    <location>
        <begin position="569"/>
        <end position="601"/>
    </location>
</feature>
<evidence type="ECO:0000313" key="3">
    <source>
        <dbReference type="EMBL" id="KAF7363133.1"/>
    </source>
</evidence>
<name>A0A8H7D8U8_9AGAR</name>
<evidence type="ECO:0000256" key="1">
    <source>
        <dbReference type="SAM" id="MobiDB-lite"/>
    </source>
</evidence>
<proteinExistence type="predicted"/>
<evidence type="ECO:0000313" key="4">
    <source>
        <dbReference type="Proteomes" id="UP000620124"/>
    </source>
</evidence>
<organism evidence="3 4">
    <name type="scientific">Mycena venus</name>
    <dbReference type="NCBI Taxonomy" id="2733690"/>
    <lineage>
        <taxon>Eukaryota</taxon>
        <taxon>Fungi</taxon>
        <taxon>Dikarya</taxon>
        <taxon>Basidiomycota</taxon>
        <taxon>Agaricomycotina</taxon>
        <taxon>Agaricomycetes</taxon>
        <taxon>Agaricomycetidae</taxon>
        <taxon>Agaricales</taxon>
        <taxon>Marasmiineae</taxon>
        <taxon>Mycenaceae</taxon>
        <taxon>Mycena</taxon>
    </lineage>
</organism>
<evidence type="ECO:0000256" key="2">
    <source>
        <dbReference type="SAM" id="Phobius"/>
    </source>
</evidence>